<dbReference type="NCBIfam" id="TIGR00370">
    <property type="entry name" value="5-oxoprolinase subunit PxpB"/>
    <property type="match status" value="1"/>
</dbReference>
<dbReference type="Pfam" id="PF02682">
    <property type="entry name" value="CT_C_D"/>
    <property type="match status" value="1"/>
</dbReference>
<dbReference type="Proteomes" id="UP000288178">
    <property type="component" value="Unassembled WGS sequence"/>
</dbReference>
<feature type="domain" description="Carboxyltransferase" evidence="4">
    <location>
        <begin position="14"/>
        <end position="222"/>
    </location>
</feature>
<evidence type="ECO:0000256" key="1">
    <source>
        <dbReference type="ARBA" id="ARBA00022741"/>
    </source>
</evidence>
<dbReference type="GO" id="GO:0017168">
    <property type="term" value="F:5-oxoprolinase (ATP-hydrolyzing) activity"/>
    <property type="evidence" value="ECO:0007669"/>
    <property type="project" value="UniProtKB-EC"/>
</dbReference>
<proteinExistence type="predicted"/>
<dbReference type="RefSeq" id="WP_128199928.1">
    <property type="nucleotide sequence ID" value="NZ_SACT01000007.1"/>
</dbReference>
<dbReference type="InterPro" id="IPR003833">
    <property type="entry name" value="CT_C_D"/>
</dbReference>
<organism evidence="5 6">
    <name type="scientific">Rubrivivax albus</name>
    <dbReference type="NCBI Taxonomy" id="2499835"/>
    <lineage>
        <taxon>Bacteria</taxon>
        <taxon>Pseudomonadati</taxon>
        <taxon>Pseudomonadota</taxon>
        <taxon>Betaproteobacteria</taxon>
        <taxon>Burkholderiales</taxon>
        <taxon>Sphaerotilaceae</taxon>
        <taxon>Rubrivivax</taxon>
    </lineage>
</organism>
<dbReference type="InterPro" id="IPR010016">
    <property type="entry name" value="PxpB"/>
</dbReference>
<dbReference type="PANTHER" id="PTHR34698">
    <property type="entry name" value="5-OXOPROLINASE SUBUNIT B"/>
    <property type="match status" value="1"/>
</dbReference>
<dbReference type="EMBL" id="SACT01000007">
    <property type="protein sequence ID" value="RVT49756.1"/>
    <property type="molecule type" value="Genomic_DNA"/>
</dbReference>
<evidence type="ECO:0000313" key="6">
    <source>
        <dbReference type="Proteomes" id="UP000288178"/>
    </source>
</evidence>
<evidence type="ECO:0000313" key="5">
    <source>
        <dbReference type="EMBL" id="RVT49756.1"/>
    </source>
</evidence>
<protein>
    <submittedName>
        <fullName evidence="5">5-oxoprolinase subunit PxpB</fullName>
        <ecNumber evidence="5">3.5.2.9</ecNumber>
    </submittedName>
</protein>
<keyword evidence="1" id="KW-0547">Nucleotide-binding</keyword>
<dbReference type="SUPFAM" id="SSF50891">
    <property type="entry name" value="Cyclophilin-like"/>
    <property type="match status" value="1"/>
</dbReference>
<keyword evidence="6" id="KW-1185">Reference proteome</keyword>
<name>A0A3S2TL35_9BURK</name>
<dbReference type="Gene3D" id="2.40.100.10">
    <property type="entry name" value="Cyclophilin-like"/>
    <property type="match status" value="1"/>
</dbReference>
<reference evidence="5 6" key="1">
    <citation type="submission" date="2019-01" db="EMBL/GenBank/DDBJ databases">
        <authorList>
            <person name="Chen W.-M."/>
        </authorList>
    </citation>
    <scope>NUCLEOTIDE SEQUENCE [LARGE SCALE GENOMIC DNA]</scope>
    <source>
        <strain evidence="5 6">ICH-3</strain>
    </source>
</reference>
<dbReference type="SMART" id="SM00796">
    <property type="entry name" value="AHS1"/>
    <property type="match status" value="1"/>
</dbReference>
<dbReference type="PANTHER" id="PTHR34698:SF2">
    <property type="entry name" value="5-OXOPROLINASE SUBUNIT B"/>
    <property type="match status" value="1"/>
</dbReference>
<dbReference type="Gene3D" id="3.30.1360.40">
    <property type="match status" value="1"/>
</dbReference>
<dbReference type="AlphaFoldDB" id="A0A3S2TL35"/>
<evidence type="ECO:0000256" key="3">
    <source>
        <dbReference type="ARBA" id="ARBA00022840"/>
    </source>
</evidence>
<evidence type="ECO:0000259" key="4">
    <source>
        <dbReference type="SMART" id="SM00796"/>
    </source>
</evidence>
<dbReference type="OrthoDB" id="9778567at2"/>
<keyword evidence="2 5" id="KW-0378">Hydrolase</keyword>
<sequence length="261" mass="27870">MSPELHQASTLPRPRLLDAGDAAFTIEFGSSIDPALAAAVGALDAAIARAQVQGHLPGLVETMPTFRSLTVFFDPLVTGRTALISALQPLLDAPAPVPSEDGRVARHWQLPVCYEPDMAPDLAETAQALGVTPDTLVAQHCATVWRVYMLGFLPGFPFMGDLPAGLHSPRRTQPRVRVPAGSVSIAGGLTAIYPWESPGGWHLIGRCPVRLFDPAWPVPALLAAGDRVHIQPIDVAEFQRIAAAVRAGELAPGHWRMRDDG</sequence>
<gene>
    <name evidence="5" type="primary">pxpB</name>
    <name evidence="5" type="ORF">ENE75_19140</name>
</gene>
<dbReference type="EC" id="3.5.2.9" evidence="5"/>
<comment type="caution">
    <text evidence="5">The sequence shown here is derived from an EMBL/GenBank/DDBJ whole genome shotgun (WGS) entry which is preliminary data.</text>
</comment>
<evidence type="ECO:0000256" key="2">
    <source>
        <dbReference type="ARBA" id="ARBA00022801"/>
    </source>
</evidence>
<keyword evidence="3" id="KW-0067">ATP-binding</keyword>
<dbReference type="InterPro" id="IPR029000">
    <property type="entry name" value="Cyclophilin-like_dom_sf"/>
</dbReference>
<dbReference type="GO" id="GO:0005524">
    <property type="term" value="F:ATP binding"/>
    <property type="evidence" value="ECO:0007669"/>
    <property type="project" value="UniProtKB-KW"/>
</dbReference>
<accession>A0A3S2TL35</accession>
<dbReference type="SUPFAM" id="SSF160467">
    <property type="entry name" value="PH0987 N-terminal domain-like"/>
    <property type="match status" value="1"/>
</dbReference>